<evidence type="ECO:0000256" key="8">
    <source>
        <dbReference type="ARBA" id="ARBA00022837"/>
    </source>
</evidence>
<dbReference type="PANTHER" id="PTHR10728">
    <property type="entry name" value="CYTOSOLIC PHOSPHOLIPASE A2"/>
    <property type="match status" value="1"/>
</dbReference>
<dbReference type="PANTHER" id="PTHR10728:SF66">
    <property type="entry name" value="PHOSPHOLIPASE A2"/>
    <property type="match status" value="1"/>
</dbReference>
<evidence type="ECO:0000256" key="9">
    <source>
        <dbReference type="ARBA" id="ARBA00022963"/>
    </source>
</evidence>
<dbReference type="InterPro" id="IPR040723">
    <property type="entry name" value="cPLA2_C2"/>
</dbReference>
<dbReference type="EMBL" id="JAPFRF010000001">
    <property type="protein sequence ID" value="KAJ7344804.1"/>
    <property type="molecule type" value="Genomic_DNA"/>
</dbReference>
<evidence type="ECO:0000256" key="13">
    <source>
        <dbReference type="RuleBase" id="RU362102"/>
    </source>
</evidence>
<dbReference type="PROSITE" id="PS50004">
    <property type="entry name" value="C2"/>
    <property type="match status" value="1"/>
</dbReference>
<evidence type="ECO:0000256" key="3">
    <source>
        <dbReference type="ARBA" id="ARBA00004514"/>
    </source>
</evidence>
<dbReference type="GO" id="GO:0005509">
    <property type="term" value="F:calcium ion binding"/>
    <property type="evidence" value="ECO:0007669"/>
    <property type="project" value="InterPro"/>
</dbReference>
<dbReference type="OrthoDB" id="419768at2759"/>
<sequence>NVLELAVYDEDAVTTDDHLFTIRFDVARLSLGEKVLMCFKSEPQCREVCKLEAEVDQNKRHKSKKDLSLAIKGSCEGSHSFRLGSDAIVTPPCPTTFHYAKYKEPTLDVVLPKTKPRYHPCTCSYSTKEDVPPVMLNSLPVGEKVPIVEDKKFNLHVKVDDCQCTSPGDLDVRLGYDLCQQEQEFLCKRQRRVAQALKQVLQLDYDLQDHEVPVVAIMTTGGSTRSLTALYGSLRGLQKLNLLDCATYMSGLSGTTWTMGNLYKDAYWSKNDLNEQIKEVKRHVTKSKLDCFSAERLKYYNRQLRLRKEEGHKTSCIDLWGLIIEYLLNDGKDNHKLSDEQQAVNEGQNPLPIYTAINVKEKYSTMDFKEWMEFTPYEVGILKYGAFVRAEDFGSEFFMGRLMKRLPETRFCYMEGMWSSIFSLNLLYFWNTSYSSEEFWHRWTRDQITDIDEEPRLPTRPQEQNTYLYTPAGPLSSAFRDVLTDRLSVAQYHNFIHGLQLDNSYLKNESFCKWKDTVLDSSSPNQLTQTEEYLSLEDTGFFINTSSAPLLRPERKVDVILHLNYSAGSQSMPLKQSCKYYAKQGIPFPKAVLHEDNKNLKECYLFEDAENLEAPVLLFFPQVNDTFRYYKAPGIKRSESEMKYGDVDVSSNCTPYSTYSMTFSKEEFDQLVDLSEYNILNNQDMILKALQTAVERKKCVDSPCYVLTVRIIRMRNLHQADYLSETDCYVTLWLPTASFEKARTKTVSNCRDPVWNETFYFRIQSQVKNVLELTVCDEDVIRDDDYRIIFFDIAKVPLGESVLMKFELNAQEKDFNLHFKAKECAQCPDVRLGFDLCTEEKEFLQKRKKVAAAAFKKVPVVAIMTTGGGIRALTALYAHLLTLQRFGVLDCVSYLSGLSGTTWTMSKLYEDPNWSCNDLEGALNDVRKQVRKNKFLASFSPERLKYYAEELWQRSQEGRSVSFTDLWGLILESMLCDGKNPHKLTDQQKALTHGQNPLPVYLCLNVKEKLSNHGYREWLEFNPYEIGFQKYGAYIRAEHFGSEFFMGHLMKKIPESRICYLEGIWSSVFSLNLMDVWFMTVTSEDFWQAWTRERVIDIDESPWCTKAYELPTRIQCPQDSLASVFQDIIMWRPAVSVIPNFLKGCPMHNKYLESRFSKWKDCDLDSFPNQLTGSEDYLYLVDNAFALDTSYPPLLRPERKVDLFIHLNYSSGSQLAPLQKASDYFSKLGIPFPKNIPTDEHVKECYLIGEEESCETPLVLLFPLVCDTFREYKAPGVKRTPEEMKDGEVDVASDIGPYDIYTLRYPEEKYETLVKLSQYNIQNNKGMLMKALHTALERKRQHNHS</sequence>
<dbReference type="SUPFAM" id="SSF52151">
    <property type="entry name" value="FabD/lysophospholipase-like"/>
    <property type="match status" value="2"/>
</dbReference>
<organism evidence="16 17">
    <name type="scientific">Phrynocephalus forsythii</name>
    <dbReference type="NCBI Taxonomy" id="171643"/>
    <lineage>
        <taxon>Eukaryota</taxon>
        <taxon>Metazoa</taxon>
        <taxon>Chordata</taxon>
        <taxon>Craniata</taxon>
        <taxon>Vertebrata</taxon>
        <taxon>Euteleostomi</taxon>
        <taxon>Lepidosauria</taxon>
        <taxon>Squamata</taxon>
        <taxon>Bifurcata</taxon>
        <taxon>Unidentata</taxon>
        <taxon>Episquamata</taxon>
        <taxon>Toxicofera</taxon>
        <taxon>Iguania</taxon>
        <taxon>Acrodonta</taxon>
        <taxon>Agamidae</taxon>
        <taxon>Agaminae</taxon>
        <taxon>Phrynocephalus</taxon>
    </lineage>
</organism>
<keyword evidence="5 13" id="KW-0963">Cytoplasm</keyword>
<evidence type="ECO:0000256" key="12">
    <source>
        <dbReference type="PROSITE-ProRule" id="PRU00555"/>
    </source>
</evidence>
<dbReference type="GO" id="GO:0005544">
    <property type="term" value="F:calcium-dependent phospholipid binding"/>
    <property type="evidence" value="ECO:0007669"/>
    <property type="project" value="TreeGrafter"/>
</dbReference>
<dbReference type="CDD" id="cd07201">
    <property type="entry name" value="cPLA2_Grp-IVB-IVD-IVE-IVF"/>
    <property type="match status" value="1"/>
</dbReference>
<keyword evidence="6 13" id="KW-0479">Metal-binding</keyword>
<accession>A0A9Q1B8C5</accession>
<name>A0A9Q1B8C5_9SAUR</name>
<dbReference type="GO" id="GO:0046475">
    <property type="term" value="P:glycerophospholipid catabolic process"/>
    <property type="evidence" value="ECO:0007669"/>
    <property type="project" value="TreeGrafter"/>
</dbReference>
<evidence type="ECO:0000259" key="14">
    <source>
        <dbReference type="PROSITE" id="PS50004"/>
    </source>
</evidence>
<dbReference type="EC" id="3.1.1.4" evidence="4 13"/>
<keyword evidence="9 12" id="KW-0442">Lipid degradation</keyword>
<comment type="caution">
    <text evidence="16">The sequence shown here is derived from an EMBL/GenBank/DDBJ whole genome shotgun (WGS) entry which is preliminary data.</text>
</comment>
<evidence type="ECO:0000256" key="1">
    <source>
        <dbReference type="ARBA" id="ARBA00001913"/>
    </source>
</evidence>
<evidence type="ECO:0000256" key="10">
    <source>
        <dbReference type="ARBA" id="ARBA00023098"/>
    </source>
</evidence>
<feature type="domain" description="PLA2c" evidence="15">
    <location>
        <begin position="823"/>
        <end position="1345"/>
    </location>
</feature>
<dbReference type="SMART" id="SM00022">
    <property type="entry name" value="PLAc"/>
    <property type="match status" value="1"/>
</dbReference>
<evidence type="ECO:0000256" key="6">
    <source>
        <dbReference type="ARBA" id="ARBA00022723"/>
    </source>
</evidence>
<dbReference type="GO" id="GO:0005829">
    <property type="term" value="C:cytosol"/>
    <property type="evidence" value="ECO:0007669"/>
    <property type="project" value="UniProtKB-SubCell"/>
</dbReference>
<dbReference type="InterPro" id="IPR041847">
    <property type="entry name" value="C2_cPLA2"/>
</dbReference>
<dbReference type="FunFam" id="2.60.40.150:FF:000030">
    <property type="entry name" value="Phospholipase A2"/>
    <property type="match status" value="1"/>
</dbReference>
<evidence type="ECO:0000256" key="2">
    <source>
        <dbReference type="ARBA" id="ARBA00004170"/>
    </source>
</evidence>
<evidence type="ECO:0000256" key="7">
    <source>
        <dbReference type="ARBA" id="ARBA00022801"/>
    </source>
</evidence>
<comment type="catalytic activity">
    <reaction evidence="13">
        <text>a 1,2-diacyl-sn-glycero-3-phosphocholine + H2O = a 1-acyl-sn-glycero-3-phosphocholine + a fatty acid + H(+)</text>
        <dbReference type="Rhea" id="RHEA:15801"/>
        <dbReference type="ChEBI" id="CHEBI:15377"/>
        <dbReference type="ChEBI" id="CHEBI:15378"/>
        <dbReference type="ChEBI" id="CHEBI:28868"/>
        <dbReference type="ChEBI" id="CHEBI:57643"/>
        <dbReference type="ChEBI" id="CHEBI:58168"/>
        <dbReference type="EC" id="3.1.1.4"/>
    </reaction>
</comment>
<reference evidence="16" key="1">
    <citation type="journal article" date="2023" name="DNA Res.">
        <title>Chromosome-level genome assembly of Phrynocephalus forsythii using third-generation DNA sequencing and Hi-C analysis.</title>
        <authorList>
            <person name="Qi Y."/>
            <person name="Zhao W."/>
            <person name="Zhao Y."/>
            <person name="Niu C."/>
            <person name="Cao S."/>
            <person name="Zhang Y."/>
        </authorList>
    </citation>
    <scope>NUCLEOTIDE SEQUENCE</scope>
    <source>
        <tissue evidence="16">Muscle</tissue>
    </source>
</reference>
<dbReference type="CDD" id="cd04036">
    <property type="entry name" value="C2_cPLA2"/>
    <property type="match status" value="1"/>
</dbReference>
<dbReference type="InterPro" id="IPR002642">
    <property type="entry name" value="LysoPLipase_cat_dom"/>
</dbReference>
<evidence type="ECO:0000313" key="17">
    <source>
        <dbReference type="Proteomes" id="UP001142489"/>
    </source>
</evidence>
<proteinExistence type="predicted"/>
<feature type="non-terminal residue" evidence="16">
    <location>
        <position position="1"/>
    </location>
</feature>
<keyword evidence="17" id="KW-1185">Reference proteome</keyword>
<keyword evidence="7 12" id="KW-0378">Hydrolase</keyword>
<feature type="domain" description="C2" evidence="14">
    <location>
        <begin position="686"/>
        <end position="806"/>
    </location>
</feature>
<dbReference type="InterPro" id="IPR016035">
    <property type="entry name" value="Acyl_Trfase/lysoPLipase"/>
</dbReference>
<protein>
    <recommendedName>
        <fullName evidence="4 13">Phospholipase A2</fullName>
        <ecNumber evidence="4 13">3.1.1.4</ecNumber>
    </recommendedName>
</protein>
<dbReference type="InterPro" id="IPR035892">
    <property type="entry name" value="C2_domain_sf"/>
</dbReference>
<comment type="cofactor">
    <cofactor evidence="1">
        <name>Ca(2+)</name>
        <dbReference type="ChEBI" id="CHEBI:29108"/>
    </cofactor>
</comment>
<dbReference type="PROSITE" id="PS51210">
    <property type="entry name" value="PLA2C"/>
    <property type="match status" value="2"/>
</dbReference>
<dbReference type="Gene3D" id="3.40.1090.10">
    <property type="entry name" value="Cytosolic phospholipase A2 catalytic domain"/>
    <property type="match status" value="2"/>
</dbReference>
<keyword evidence="8 13" id="KW-0106">Calcium</keyword>
<evidence type="ECO:0000256" key="5">
    <source>
        <dbReference type="ARBA" id="ARBA00022490"/>
    </source>
</evidence>
<keyword evidence="10 12" id="KW-0443">Lipid metabolism</keyword>
<dbReference type="Proteomes" id="UP001142489">
    <property type="component" value="Unassembled WGS sequence"/>
</dbReference>
<dbReference type="SUPFAM" id="SSF49562">
    <property type="entry name" value="C2 domain (Calcium/lipid-binding domain, CaLB)"/>
    <property type="match status" value="1"/>
</dbReference>
<evidence type="ECO:0000256" key="11">
    <source>
        <dbReference type="ARBA" id="ARBA00023136"/>
    </source>
</evidence>
<dbReference type="Gene3D" id="2.60.40.150">
    <property type="entry name" value="C2 domain"/>
    <property type="match status" value="1"/>
</dbReference>
<gene>
    <name evidence="16" type="ORF">JRQ81_000754</name>
</gene>
<dbReference type="FunFam" id="3.40.1090.10:FF:000002">
    <property type="entry name" value="Phospholipase A2"/>
    <property type="match status" value="2"/>
</dbReference>
<comment type="domain">
    <text evidence="13">The N-terminal C2 domain associates with lipid membranes upon calcium binding.</text>
</comment>
<dbReference type="GO" id="GO:0047498">
    <property type="term" value="F:calcium-dependent phospholipase A2 activity"/>
    <property type="evidence" value="ECO:0007669"/>
    <property type="project" value="TreeGrafter"/>
</dbReference>
<feature type="domain" description="PLA2c" evidence="15">
    <location>
        <begin position="163"/>
        <end position="718"/>
    </location>
</feature>
<dbReference type="Pfam" id="PF18695">
    <property type="entry name" value="cPLA2_C2"/>
    <property type="match status" value="1"/>
</dbReference>
<dbReference type="Pfam" id="PF00168">
    <property type="entry name" value="C2"/>
    <property type="match status" value="1"/>
</dbReference>
<evidence type="ECO:0000313" key="16">
    <source>
        <dbReference type="EMBL" id="KAJ7344804.1"/>
    </source>
</evidence>
<evidence type="ECO:0000259" key="15">
    <source>
        <dbReference type="PROSITE" id="PS51210"/>
    </source>
</evidence>
<evidence type="ECO:0000256" key="4">
    <source>
        <dbReference type="ARBA" id="ARBA00013278"/>
    </source>
</evidence>
<keyword evidence="11" id="KW-0472">Membrane</keyword>
<comment type="subcellular location">
    <subcellularLocation>
        <location evidence="3">Cytoplasm</location>
        <location evidence="3">Cytosol</location>
    </subcellularLocation>
    <subcellularLocation>
        <location evidence="2">Membrane</location>
        <topology evidence="2">Peripheral membrane protein</topology>
    </subcellularLocation>
</comment>
<dbReference type="Pfam" id="PF01735">
    <property type="entry name" value="PLA2_B"/>
    <property type="match status" value="2"/>
</dbReference>
<dbReference type="SMART" id="SM00239">
    <property type="entry name" value="C2"/>
    <property type="match status" value="1"/>
</dbReference>
<dbReference type="InterPro" id="IPR000008">
    <property type="entry name" value="C2_dom"/>
</dbReference>
<dbReference type="GO" id="GO:0016020">
    <property type="term" value="C:membrane"/>
    <property type="evidence" value="ECO:0007669"/>
    <property type="project" value="UniProtKB-SubCell"/>
</dbReference>